<dbReference type="WBParaSite" id="ES5_v2.g27634.t1">
    <property type="protein sequence ID" value="ES5_v2.g27634.t1"/>
    <property type="gene ID" value="ES5_v2.g27634"/>
</dbReference>
<organism evidence="1 2">
    <name type="scientific">Panagrolaimus sp. ES5</name>
    <dbReference type="NCBI Taxonomy" id="591445"/>
    <lineage>
        <taxon>Eukaryota</taxon>
        <taxon>Metazoa</taxon>
        <taxon>Ecdysozoa</taxon>
        <taxon>Nematoda</taxon>
        <taxon>Chromadorea</taxon>
        <taxon>Rhabditida</taxon>
        <taxon>Tylenchina</taxon>
        <taxon>Panagrolaimomorpha</taxon>
        <taxon>Panagrolaimoidea</taxon>
        <taxon>Panagrolaimidae</taxon>
        <taxon>Panagrolaimus</taxon>
    </lineage>
</organism>
<sequence>FCIFVLTIVIVAVLVRQRKKAAATAASSPAIPLQPISPGPSSSGYNYNIFDAENAVAVDTPRRPSAKRPRVEAVNYAAIVKDLFLVLQEDNTEVTVVDVTDKDAFANCELTIMQRAKLVVGDEVSYMNVDDEAVSGTVMCIGTKAECMQFISDTNEQQKEEQQQHQQQHYRIDSQEEFRSAIKATNDKVTELERKVDGNATVMAAMIQRITNLEGKKSAATSSKPKSTSGLQIMYHNAPTKVVEIPNWKNVLLQKIQAFQALSSPLLVNGVDIRAALYVNQGFFLTNFDKANVGLGASPW</sequence>
<protein>
    <submittedName>
        <fullName evidence="2">Uncharacterized protein</fullName>
    </submittedName>
</protein>
<reference evidence="2" key="1">
    <citation type="submission" date="2022-11" db="UniProtKB">
        <authorList>
            <consortium name="WormBaseParasite"/>
        </authorList>
    </citation>
    <scope>IDENTIFICATION</scope>
</reference>
<proteinExistence type="predicted"/>
<name>A0AC34GCZ0_9BILA</name>
<accession>A0AC34GCZ0</accession>
<evidence type="ECO:0000313" key="1">
    <source>
        <dbReference type="Proteomes" id="UP000887579"/>
    </source>
</evidence>
<dbReference type="Proteomes" id="UP000887579">
    <property type="component" value="Unplaced"/>
</dbReference>
<evidence type="ECO:0000313" key="2">
    <source>
        <dbReference type="WBParaSite" id="ES5_v2.g27634.t1"/>
    </source>
</evidence>